<dbReference type="RefSeq" id="WP_253887800.1">
    <property type="nucleotide sequence ID" value="NZ_BAAAVB010000013.1"/>
</dbReference>
<comment type="caution">
    <text evidence="1">The sequence shown here is derived from an EMBL/GenBank/DDBJ whole genome shotgun (WGS) entry which is preliminary data.</text>
</comment>
<accession>A0ABT1IE40</accession>
<sequence>MKKLVNLYRLLRISAHDELDTFLSGADTAPFQAAAVLLTAVTGRPTQAATLLTAIQNCAHGSDMIVVLRDCGAADIAEWIEKNPPVMTEAVVYRKWAPLVGRFSFETYRLLGHQEVSRQPTSGETC</sequence>
<name>A0ABT1IE40_9PSEU</name>
<proteinExistence type="predicted"/>
<reference evidence="1 2" key="1">
    <citation type="submission" date="2022-06" db="EMBL/GenBank/DDBJ databases">
        <title>Genomic Encyclopedia of Archaeal and Bacterial Type Strains, Phase II (KMG-II): from individual species to whole genera.</title>
        <authorList>
            <person name="Goeker M."/>
        </authorList>
    </citation>
    <scope>NUCLEOTIDE SEQUENCE [LARGE SCALE GENOMIC DNA]</scope>
    <source>
        <strain evidence="1 2">DSM 44255</strain>
    </source>
</reference>
<keyword evidence="2" id="KW-1185">Reference proteome</keyword>
<evidence type="ECO:0000313" key="2">
    <source>
        <dbReference type="Proteomes" id="UP001205185"/>
    </source>
</evidence>
<evidence type="ECO:0000313" key="1">
    <source>
        <dbReference type="EMBL" id="MCP2270829.1"/>
    </source>
</evidence>
<dbReference type="Proteomes" id="UP001205185">
    <property type="component" value="Unassembled WGS sequence"/>
</dbReference>
<protein>
    <submittedName>
        <fullName evidence="1">Uncharacterized protein</fullName>
    </submittedName>
</protein>
<gene>
    <name evidence="1" type="ORF">LV75_003341</name>
</gene>
<dbReference type="EMBL" id="JAMTCO010000008">
    <property type="protein sequence ID" value="MCP2270829.1"/>
    <property type="molecule type" value="Genomic_DNA"/>
</dbReference>
<organism evidence="1 2">
    <name type="scientific">Actinokineospora diospyrosa</name>
    <dbReference type="NCBI Taxonomy" id="103728"/>
    <lineage>
        <taxon>Bacteria</taxon>
        <taxon>Bacillati</taxon>
        <taxon>Actinomycetota</taxon>
        <taxon>Actinomycetes</taxon>
        <taxon>Pseudonocardiales</taxon>
        <taxon>Pseudonocardiaceae</taxon>
        <taxon>Actinokineospora</taxon>
    </lineage>
</organism>